<evidence type="ECO:0000313" key="6">
    <source>
        <dbReference type="EMBL" id="CAA0815285.1"/>
    </source>
</evidence>
<evidence type="ECO:0000259" key="5">
    <source>
        <dbReference type="Pfam" id="PF02365"/>
    </source>
</evidence>
<evidence type="ECO:0000256" key="4">
    <source>
        <dbReference type="ARBA" id="ARBA00023242"/>
    </source>
</evidence>
<evidence type="ECO:0000256" key="1">
    <source>
        <dbReference type="ARBA" id="ARBA00023015"/>
    </source>
</evidence>
<keyword evidence="2" id="KW-0238">DNA-binding</keyword>
<dbReference type="Gene3D" id="2.170.150.80">
    <property type="entry name" value="NAC domain"/>
    <property type="match status" value="1"/>
</dbReference>
<accession>A0A9N7MU77</accession>
<evidence type="ECO:0000313" key="7">
    <source>
        <dbReference type="Proteomes" id="UP001153555"/>
    </source>
</evidence>
<dbReference type="InterPro" id="IPR036093">
    <property type="entry name" value="NAC_dom_sf"/>
</dbReference>
<dbReference type="OrthoDB" id="1282201at2759"/>
<comment type="caution">
    <text evidence="6">The sequence shown here is derived from an EMBL/GenBank/DDBJ whole genome shotgun (WGS) entry which is preliminary data.</text>
</comment>
<organism evidence="6 7">
    <name type="scientific">Striga hermonthica</name>
    <name type="common">Purple witchweed</name>
    <name type="synonym">Buchnera hermonthica</name>
    <dbReference type="NCBI Taxonomy" id="68872"/>
    <lineage>
        <taxon>Eukaryota</taxon>
        <taxon>Viridiplantae</taxon>
        <taxon>Streptophyta</taxon>
        <taxon>Embryophyta</taxon>
        <taxon>Tracheophyta</taxon>
        <taxon>Spermatophyta</taxon>
        <taxon>Magnoliopsida</taxon>
        <taxon>eudicotyledons</taxon>
        <taxon>Gunneridae</taxon>
        <taxon>Pentapetalae</taxon>
        <taxon>asterids</taxon>
        <taxon>lamiids</taxon>
        <taxon>Lamiales</taxon>
        <taxon>Orobanchaceae</taxon>
        <taxon>Buchnereae</taxon>
        <taxon>Striga</taxon>
    </lineage>
</organism>
<proteinExistence type="predicted"/>
<dbReference type="AlphaFoldDB" id="A0A9N7MU77"/>
<reference evidence="6" key="1">
    <citation type="submission" date="2019-12" db="EMBL/GenBank/DDBJ databases">
        <authorList>
            <person name="Scholes J."/>
        </authorList>
    </citation>
    <scope>NUCLEOTIDE SEQUENCE</scope>
</reference>
<dbReference type="GO" id="GO:0003677">
    <property type="term" value="F:DNA binding"/>
    <property type="evidence" value="ECO:0007669"/>
    <property type="project" value="UniProtKB-KW"/>
</dbReference>
<dbReference type="EMBL" id="CACSLK010012531">
    <property type="protein sequence ID" value="CAA0815285.1"/>
    <property type="molecule type" value="Genomic_DNA"/>
</dbReference>
<dbReference type="Proteomes" id="UP001153555">
    <property type="component" value="Unassembled WGS sequence"/>
</dbReference>
<evidence type="ECO:0000256" key="3">
    <source>
        <dbReference type="ARBA" id="ARBA00023163"/>
    </source>
</evidence>
<dbReference type="Pfam" id="PF02365">
    <property type="entry name" value="NAM"/>
    <property type="match status" value="1"/>
</dbReference>
<keyword evidence="4" id="KW-0539">Nucleus</keyword>
<dbReference type="GO" id="GO:0006355">
    <property type="term" value="P:regulation of DNA-templated transcription"/>
    <property type="evidence" value="ECO:0007669"/>
    <property type="project" value="InterPro"/>
</dbReference>
<gene>
    <name evidence="6" type="ORF">SHERM_15318</name>
</gene>
<keyword evidence="1" id="KW-0805">Transcription regulation</keyword>
<dbReference type="InterPro" id="IPR003441">
    <property type="entry name" value="NAC-dom"/>
</dbReference>
<dbReference type="SUPFAM" id="SSF101941">
    <property type="entry name" value="NAC domain"/>
    <property type="match status" value="1"/>
</dbReference>
<protein>
    <recommendedName>
        <fullName evidence="5">NAC domain-containing protein</fullName>
    </recommendedName>
</protein>
<sequence>MGGIKFKLRDADCCDYLLGFVKGNPLPSHGFTSIADLYSQTEPWELFEDSQVKDSDCRYFFTELKKVDGKKGRSYQCYSRNVGAGGNWESSSLPRLHLHSRPLRPNGALGVVRRFPCKRRRLSLFIHQTQESGRQEGKELPMLLEERRGR</sequence>
<name>A0A9N7MU77_STRHE</name>
<keyword evidence="3" id="KW-0804">Transcription</keyword>
<feature type="domain" description="NAC" evidence="5">
    <location>
        <begin position="3"/>
        <end position="93"/>
    </location>
</feature>
<evidence type="ECO:0000256" key="2">
    <source>
        <dbReference type="ARBA" id="ARBA00023125"/>
    </source>
</evidence>
<keyword evidence="7" id="KW-1185">Reference proteome</keyword>